<evidence type="ECO:0000313" key="2">
    <source>
        <dbReference type="EMBL" id="KAF2658482.1"/>
    </source>
</evidence>
<accession>A0A6A6TFJ7</accession>
<organism evidence="2 3">
    <name type="scientific">Lophiostoma macrostomum CBS 122681</name>
    <dbReference type="NCBI Taxonomy" id="1314788"/>
    <lineage>
        <taxon>Eukaryota</taxon>
        <taxon>Fungi</taxon>
        <taxon>Dikarya</taxon>
        <taxon>Ascomycota</taxon>
        <taxon>Pezizomycotina</taxon>
        <taxon>Dothideomycetes</taxon>
        <taxon>Pleosporomycetidae</taxon>
        <taxon>Pleosporales</taxon>
        <taxon>Lophiostomataceae</taxon>
        <taxon>Lophiostoma</taxon>
    </lineage>
</organism>
<evidence type="ECO:0000256" key="1">
    <source>
        <dbReference type="SAM" id="MobiDB-lite"/>
    </source>
</evidence>
<dbReference type="Proteomes" id="UP000799324">
    <property type="component" value="Unassembled WGS sequence"/>
</dbReference>
<feature type="compositionally biased region" description="Polar residues" evidence="1">
    <location>
        <begin position="157"/>
        <end position="169"/>
    </location>
</feature>
<gene>
    <name evidence="2" type="ORF">K491DRAFT_592896</name>
</gene>
<protein>
    <submittedName>
        <fullName evidence="2">Uncharacterized protein</fullName>
    </submittedName>
</protein>
<evidence type="ECO:0000313" key="3">
    <source>
        <dbReference type="Proteomes" id="UP000799324"/>
    </source>
</evidence>
<name>A0A6A6TFJ7_9PLEO</name>
<sequence length="169" mass="19788">MSWNFTVERINQSLERLVGWYREFMARTEQSFRALHQRILYLEDRQSWQGPSDEQVERVMRKILAERFADAGTQQVENPNHMKDGAYFVQNPKEDQMIPKPLPIDFSALQVDPNKFPSEKYGQTLQMLESDISTFPQGIDKATSDGQVPNEFKRPKQPSSNQQHSRPWS</sequence>
<dbReference type="EMBL" id="MU004314">
    <property type="protein sequence ID" value="KAF2658482.1"/>
    <property type="molecule type" value="Genomic_DNA"/>
</dbReference>
<reference evidence="2" key="1">
    <citation type="journal article" date="2020" name="Stud. Mycol.">
        <title>101 Dothideomycetes genomes: a test case for predicting lifestyles and emergence of pathogens.</title>
        <authorList>
            <person name="Haridas S."/>
            <person name="Albert R."/>
            <person name="Binder M."/>
            <person name="Bloem J."/>
            <person name="Labutti K."/>
            <person name="Salamov A."/>
            <person name="Andreopoulos B."/>
            <person name="Baker S."/>
            <person name="Barry K."/>
            <person name="Bills G."/>
            <person name="Bluhm B."/>
            <person name="Cannon C."/>
            <person name="Castanera R."/>
            <person name="Culley D."/>
            <person name="Daum C."/>
            <person name="Ezra D."/>
            <person name="Gonzalez J."/>
            <person name="Henrissat B."/>
            <person name="Kuo A."/>
            <person name="Liang C."/>
            <person name="Lipzen A."/>
            <person name="Lutzoni F."/>
            <person name="Magnuson J."/>
            <person name="Mondo S."/>
            <person name="Nolan M."/>
            <person name="Ohm R."/>
            <person name="Pangilinan J."/>
            <person name="Park H.-J."/>
            <person name="Ramirez L."/>
            <person name="Alfaro M."/>
            <person name="Sun H."/>
            <person name="Tritt A."/>
            <person name="Yoshinaga Y."/>
            <person name="Zwiers L.-H."/>
            <person name="Turgeon B."/>
            <person name="Goodwin S."/>
            <person name="Spatafora J."/>
            <person name="Crous P."/>
            <person name="Grigoriev I."/>
        </authorList>
    </citation>
    <scope>NUCLEOTIDE SEQUENCE</scope>
    <source>
        <strain evidence="2">CBS 122681</strain>
    </source>
</reference>
<proteinExistence type="predicted"/>
<keyword evidence="3" id="KW-1185">Reference proteome</keyword>
<dbReference type="OrthoDB" id="3735750at2759"/>
<dbReference type="AlphaFoldDB" id="A0A6A6TFJ7"/>
<feature type="region of interest" description="Disordered" evidence="1">
    <location>
        <begin position="132"/>
        <end position="169"/>
    </location>
</feature>